<dbReference type="EMBL" id="BMOQ01000001">
    <property type="protein sequence ID" value="GGN08044.1"/>
    <property type="molecule type" value="Genomic_DNA"/>
</dbReference>
<comment type="caution">
    <text evidence="1">The sequence shown here is derived from an EMBL/GenBank/DDBJ whole genome shotgun (WGS) entry which is preliminary data.</text>
</comment>
<evidence type="ECO:0000313" key="1">
    <source>
        <dbReference type="EMBL" id="GGN08044.1"/>
    </source>
</evidence>
<dbReference type="OrthoDB" id="193274at2157"/>
<sequence>MSSEEDVSFGEPEFLAYRLLVRLKEQSKGQITRSKYLKLCCIADRYLEQNDVDIEFPRYWYKYGEIASESDIDGRVAWSTSAKGFPGRQYFPSDRFDAADWEDQYQFDEELYAPADDIETDDFDVDEETRRKIDEAIRWVVHRLGKKSVSEIRHYQYQRYAPLEFIRAYSDLRWQLENTEPVQGRLTMSATQQSSQELVEELLDEMVMAYPEEKFNDMYSLFLRWEDTVRLLLENQTNYEEVEEFFDSFIEALSKVELRFAYREDIPDERLSGWEEEREEVKTEFREELREVRDGHLFDRGTSGTFEALSEPFSKTVMDDIEESLEDQM</sequence>
<gene>
    <name evidence="1" type="ORF">GCM10009021_04180</name>
</gene>
<protein>
    <submittedName>
        <fullName evidence="1">Uncharacterized protein</fullName>
    </submittedName>
</protein>
<dbReference type="RefSeq" id="WP_188876844.1">
    <property type="nucleotide sequence ID" value="NZ_BMOQ01000001.1"/>
</dbReference>
<evidence type="ECO:0000313" key="2">
    <source>
        <dbReference type="Proteomes" id="UP000608850"/>
    </source>
</evidence>
<organism evidence="1 2">
    <name type="scientific">Halarchaeum nitratireducens</name>
    <dbReference type="NCBI Taxonomy" id="489913"/>
    <lineage>
        <taxon>Archaea</taxon>
        <taxon>Methanobacteriati</taxon>
        <taxon>Methanobacteriota</taxon>
        <taxon>Stenosarchaea group</taxon>
        <taxon>Halobacteria</taxon>
        <taxon>Halobacteriales</taxon>
        <taxon>Halobacteriaceae</taxon>
    </lineage>
</organism>
<proteinExistence type="predicted"/>
<accession>A0A830G707</accession>
<name>A0A830G707_9EURY</name>
<reference evidence="1 2" key="1">
    <citation type="journal article" date="2019" name="Int. J. Syst. Evol. Microbiol.">
        <title>The Global Catalogue of Microorganisms (GCM) 10K type strain sequencing project: providing services to taxonomists for standard genome sequencing and annotation.</title>
        <authorList>
            <consortium name="The Broad Institute Genomics Platform"/>
            <consortium name="The Broad Institute Genome Sequencing Center for Infectious Disease"/>
            <person name="Wu L."/>
            <person name="Ma J."/>
        </authorList>
    </citation>
    <scope>NUCLEOTIDE SEQUENCE [LARGE SCALE GENOMIC DNA]</scope>
    <source>
        <strain evidence="1 2">JCM 16331</strain>
    </source>
</reference>
<dbReference type="AlphaFoldDB" id="A0A830G707"/>
<keyword evidence="2" id="KW-1185">Reference proteome</keyword>
<dbReference type="Proteomes" id="UP000608850">
    <property type="component" value="Unassembled WGS sequence"/>
</dbReference>